<organism evidence="2 3">
    <name type="scientific">Apiospora hydei</name>
    <dbReference type="NCBI Taxonomy" id="1337664"/>
    <lineage>
        <taxon>Eukaryota</taxon>
        <taxon>Fungi</taxon>
        <taxon>Dikarya</taxon>
        <taxon>Ascomycota</taxon>
        <taxon>Pezizomycotina</taxon>
        <taxon>Sordariomycetes</taxon>
        <taxon>Xylariomycetidae</taxon>
        <taxon>Amphisphaeriales</taxon>
        <taxon>Apiosporaceae</taxon>
        <taxon>Apiospora</taxon>
    </lineage>
</organism>
<name>A0ABR1WQE2_9PEZI</name>
<dbReference type="InterPro" id="IPR036770">
    <property type="entry name" value="Ankyrin_rpt-contain_sf"/>
</dbReference>
<dbReference type="RefSeq" id="XP_066670263.1">
    <property type="nucleotide sequence ID" value="XM_066811340.1"/>
</dbReference>
<feature type="region of interest" description="Disordered" evidence="1">
    <location>
        <begin position="215"/>
        <end position="244"/>
    </location>
</feature>
<evidence type="ECO:0008006" key="4">
    <source>
        <dbReference type="Google" id="ProtNLM"/>
    </source>
</evidence>
<evidence type="ECO:0000256" key="1">
    <source>
        <dbReference type="SAM" id="MobiDB-lite"/>
    </source>
</evidence>
<sequence>MLNHIGNVPRRWPICNYHGADKLWHDDFVLRVRREPHSRVESCYYMVYHAVESYCSDTGADLAEAIDAVCWLGLYWGQGMPRTYWTVRLWNRRPECDPLERSRASYPYCRHPRLDVLCVAAYLGHEPLVQKLLDEGVPSFCHSRIFASPMELAALADHATILQHLQNRVPDPETLKDARLHSTKWTWGGREIPSAIWGAVSSGRVDMLERAVKDIPSDPRDPSSASHFARTIAASGTKGPHGIR</sequence>
<evidence type="ECO:0000313" key="2">
    <source>
        <dbReference type="EMBL" id="KAK8085754.1"/>
    </source>
</evidence>
<reference evidence="2 3" key="1">
    <citation type="submission" date="2023-01" db="EMBL/GenBank/DDBJ databases">
        <title>Analysis of 21 Apiospora genomes using comparative genomics revels a genus with tremendous synthesis potential of carbohydrate active enzymes and secondary metabolites.</title>
        <authorList>
            <person name="Sorensen T."/>
        </authorList>
    </citation>
    <scope>NUCLEOTIDE SEQUENCE [LARGE SCALE GENOMIC DNA]</scope>
    <source>
        <strain evidence="2 3">CBS 114990</strain>
    </source>
</reference>
<dbReference type="SUPFAM" id="SSF48403">
    <property type="entry name" value="Ankyrin repeat"/>
    <property type="match status" value="1"/>
</dbReference>
<dbReference type="EMBL" id="JAQQWN010000005">
    <property type="protein sequence ID" value="KAK8085754.1"/>
    <property type="molecule type" value="Genomic_DNA"/>
</dbReference>
<accession>A0ABR1WQE2</accession>
<evidence type="ECO:0000313" key="3">
    <source>
        <dbReference type="Proteomes" id="UP001433268"/>
    </source>
</evidence>
<dbReference type="GeneID" id="92044400"/>
<comment type="caution">
    <text evidence="2">The sequence shown here is derived from an EMBL/GenBank/DDBJ whole genome shotgun (WGS) entry which is preliminary data.</text>
</comment>
<proteinExistence type="predicted"/>
<dbReference type="Proteomes" id="UP001433268">
    <property type="component" value="Unassembled WGS sequence"/>
</dbReference>
<protein>
    <recommendedName>
        <fullName evidence="4">Ankyrin repeat protein</fullName>
    </recommendedName>
</protein>
<dbReference type="Gene3D" id="1.25.40.20">
    <property type="entry name" value="Ankyrin repeat-containing domain"/>
    <property type="match status" value="1"/>
</dbReference>
<keyword evidence="3" id="KW-1185">Reference proteome</keyword>
<gene>
    <name evidence="2" type="ORF">PG997_007025</name>
</gene>